<protein>
    <submittedName>
        <fullName evidence="4">Uncharacterized protein</fullName>
    </submittedName>
</protein>
<gene>
    <name evidence="4" type="ORF">GPECTOR_87g434</name>
</gene>
<sequence length="331" mass="32439">MSALRRAPAAMAPLLRRWWTHTAYTAAAPALACWPAAGAKPFSAAAAAGSETPVYLVFGAGGGIGSALVERLTRGSAGGAGPGGGGARVVLAGLHGDKLHAAAERAGAAGGPGSGSGSGSGSGGQQGGSGSGSGGGDVLECDAMQPEQVESVVSTVVSRYGRLDGVASCVGDVRAGAAATTSLPDFKRALLKQPGGGSLVLVSAAVAETGIPHWEAMSAAKAGVEGLARATAASYAPRGLRVNCVAPGLTRTEQTTAFTQGSASVREASVAMVPSRRFATPGDVAAAMAFLLSTESAFMNGQVLAVDGGMSTLQPQPQPQLQPQMPSGGDT</sequence>
<dbReference type="Gene3D" id="3.40.50.720">
    <property type="entry name" value="NAD(P)-binding Rossmann-like Domain"/>
    <property type="match status" value="2"/>
</dbReference>
<dbReference type="PANTHER" id="PTHR24321">
    <property type="entry name" value="DEHYDROGENASES, SHORT CHAIN"/>
    <property type="match status" value="1"/>
</dbReference>
<dbReference type="OrthoDB" id="294295at2759"/>
<evidence type="ECO:0000313" key="5">
    <source>
        <dbReference type="Proteomes" id="UP000075714"/>
    </source>
</evidence>
<dbReference type="GO" id="GO:0016491">
    <property type="term" value="F:oxidoreductase activity"/>
    <property type="evidence" value="ECO:0007669"/>
    <property type="project" value="UniProtKB-KW"/>
</dbReference>
<proteinExistence type="inferred from homology"/>
<evidence type="ECO:0000256" key="2">
    <source>
        <dbReference type="ARBA" id="ARBA00023002"/>
    </source>
</evidence>
<feature type="region of interest" description="Disordered" evidence="3">
    <location>
        <begin position="105"/>
        <end position="140"/>
    </location>
</feature>
<dbReference type="STRING" id="33097.A0A150G172"/>
<dbReference type="PRINTS" id="PR00081">
    <property type="entry name" value="GDHRDH"/>
</dbReference>
<evidence type="ECO:0000313" key="4">
    <source>
        <dbReference type="EMBL" id="KXZ43571.1"/>
    </source>
</evidence>
<dbReference type="Proteomes" id="UP000075714">
    <property type="component" value="Unassembled WGS sequence"/>
</dbReference>
<dbReference type="PANTHER" id="PTHR24321:SF8">
    <property type="entry name" value="ESTRADIOL 17-BETA-DEHYDROGENASE 8-RELATED"/>
    <property type="match status" value="1"/>
</dbReference>
<dbReference type="InterPro" id="IPR002347">
    <property type="entry name" value="SDR_fam"/>
</dbReference>
<feature type="compositionally biased region" description="Gly residues" evidence="3">
    <location>
        <begin position="108"/>
        <end position="137"/>
    </location>
</feature>
<dbReference type="SUPFAM" id="SSF51735">
    <property type="entry name" value="NAD(P)-binding Rossmann-fold domains"/>
    <property type="match status" value="1"/>
</dbReference>
<name>A0A150G172_GONPE</name>
<dbReference type="EMBL" id="LSYV01000088">
    <property type="protein sequence ID" value="KXZ43571.1"/>
    <property type="molecule type" value="Genomic_DNA"/>
</dbReference>
<keyword evidence="5" id="KW-1185">Reference proteome</keyword>
<comment type="caution">
    <text evidence="4">The sequence shown here is derived from an EMBL/GenBank/DDBJ whole genome shotgun (WGS) entry which is preliminary data.</text>
</comment>
<dbReference type="CDD" id="cd05233">
    <property type="entry name" value="SDR_c"/>
    <property type="match status" value="1"/>
</dbReference>
<feature type="compositionally biased region" description="Low complexity" evidence="3">
    <location>
        <begin position="313"/>
        <end position="324"/>
    </location>
</feature>
<organism evidence="4 5">
    <name type="scientific">Gonium pectorale</name>
    <name type="common">Green alga</name>
    <dbReference type="NCBI Taxonomy" id="33097"/>
    <lineage>
        <taxon>Eukaryota</taxon>
        <taxon>Viridiplantae</taxon>
        <taxon>Chlorophyta</taxon>
        <taxon>core chlorophytes</taxon>
        <taxon>Chlorophyceae</taxon>
        <taxon>CS clade</taxon>
        <taxon>Chlamydomonadales</taxon>
        <taxon>Volvocaceae</taxon>
        <taxon>Gonium</taxon>
    </lineage>
</organism>
<feature type="region of interest" description="Disordered" evidence="3">
    <location>
        <begin position="309"/>
        <end position="331"/>
    </location>
</feature>
<dbReference type="AlphaFoldDB" id="A0A150G172"/>
<accession>A0A150G172</accession>
<dbReference type="InterPro" id="IPR036291">
    <property type="entry name" value="NAD(P)-bd_dom_sf"/>
</dbReference>
<reference evidence="5" key="1">
    <citation type="journal article" date="2016" name="Nat. Commun.">
        <title>The Gonium pectorale genome demonstrates co-option of cell cycle regulation during the evolution of multicellularity.</title>
        <authorList>
            <person name="Hanschen E.R."/>
            <person name="Marriage T.N."/>
            <person name="Ferris P.J."/>
            <person name="Hamaji T."/>
            <person name="Toyoda A."/>
            <person name="Fujiyama A."/>
            <person name="Neme R."/>
            <person name="Noguchi H."/>
            <person name="Minakuchi Y."/>
            <person name="Suzuki M."/>
            <person name="Kawai-Toyooka H."/>
            <person name="Smith D.R."/>
            <person name="Sparks H."/>
            <person name="Anderson J."/>
            <person name="Bakaric R."/>
            <person name="Luria V."/>
            <person name="Karger A."/>
            <person name="Kirschner M.W."/>
            <person name="Durand P.M."/>
            <person name="Michod R.E."/>
            <person name="Nozaki H."/>
            <person name="Olson B.J."/>
        </authorList>
    </citation>
    <scope>NUCLEOTIDE SEQUENCE [LARGE SCALE GENOMIC DNA]</scope>
    <source>
        <strain evidence="5">NIES-2863</strain>
    </source>
</reference>
<evidence type="ECO:0000256" key="3">
    <source>
        <dbReference type="SAM" id="MobiDB-lite"/>
    </source>
</evidence>
<evidence type="ECO:0000256" key="1">
    <source>
        <dbReference type="ARBA" id="ARBA00006484"/>
    </source>
</evidence>
<dbReference type="Pfam" id="PF13561">
    <property type="entry name" value="adh_short_C2"/>
    <property type="match status" value="2"/>
</dbReference>
<keyword evidence="2" id="KW-0560">Oxidoreductase</keyword>
<comment type="similarity">
    <text evidence="1">Belongs to the short-chain dehydrogenases/reductases (SDR) family.</text>
</comment>